<dbReference type="RefSeq" id="WP_015914580.1">
    <property type="nucleotide sequence ID" value="NC_011992.1"/>
</dbReference>
<dbReference type="EMBL" id="CP001392">
    <property type="protein sequence ID" value="ACM34787.1"/>
    <property type="molecule type" value="Genomic_DNA"/>
</dbReference>
<dbReference type="InterPro" id="IPR045445">
    <property type="entry name" value="DUF6502"/>
</dbReference>
<feature type="region of interest" description="Disordered" evidence="1">
    <location>
        <begin position="265"/>
        <end position="285"/>
    </location>
</feature>
<name>A0A9J9Q9L5_ACIET</name>
<gene>
    <name evidence="2" type="ordered locus">Dtpsy_3360</name>
</gene>
<organism evidence="2 3">
    <name type="scientific">Acidovorax ebreus (strain TPSY)</name>
    <name type="common">Diaphorobacter sp. (strain TPSY)</name>
    <dbReference type="NCBI Taxonomy" id="535289"/>
    <lineage>
        <taxon>Bacteria</taxon>
        <taxon>Pseudomonadati</taxon>
        <taxon>Pseudomonadota</taxon>
        <taxon>Betaproteobacteria</taxon>
        <taxon>Burkholderiales</taxon>
        <taxon>Comamonadaceae</taxon>
        <taxon>Diaphorobacter</taxon>
    </lineage>
</organism>
<reference evidence="2 3" key="1">
    <citation type="journal article" date="2010" name="J. Bacteriol.">
        <title>Completed genome sequence of the anaerobic iron-oxidizing bacterium Acidovorax ebreus strain TPSY.</title>
        <authorList>
            <person name="Byrne-Bailey K.G."/>
            <person name="Weber K.A."/>
            <person name="Chair A.H."/>
            <person name="Bose S."/>
            <person name="Knox T."/>
            <person name="Spanbauer T.L."/>
            <person name="Chertkov O."/>
            <person name="Coates J.D."/>
        </authorList>
    </citation>
    <scope>NUCLEOTIDE SEQUENCE [LARGE SCALE GENOMIC DNA]</scope>
    <source>
        <strain evidence="2 3">TPSY</strain>
    </source>
</reference>
<keyword evidence="3" id="KW-1185">Reference proteome</keyword>
<evidence type="ECO:0000256" key="1">
    <source>
        <dbReference type="SAM" id="MobiDB-lite"/>
    </source>
</evidence>
<evidence type="ECO:0000313" key="2">
    <source>
        <dbReference type="EMBL" id="ACM34787.1"/>
    </source>
</evidence>
<dbReference type="KEGG" id="dia:Dtpsy_3360"/>
<dbReference type="Pfam" id="PF20112">
    <property type="entry name" value="DUF6502"/>
    <property type="match status" value="1"/>
</dbReference>
<accession>A0A9J9Q9L5</accession>
<evidence type="ECO:0000313" key="3">
    <source>
        <dbReference type="Proteomes" id="UP000000450"/>
    </source>
</evidence>
<proteinExistence type="predicted"/>
<dbReference type="AlphaFoldDB" id="A0A9J9Q9L5"/>
<dbReference type="Proteomes" id="UP000000450">
    <property type="component" value="Chromosome"/>
</dbReference>
<protein>
    <submittedName>
        <fullName evidence="2">Uncharacterized protein</fullName>
    </submittedName>
</protein>
<sequence>MQDRLKWTQSALVRILRPAVRLALAMGLKHAQLEEILRDLLLEEARHLWRSQGIPDPNLSQISVTTGLNRKDVTARVRQVRDPLPATEGSSAAKAFTAWLQLAAEEPSRRRLPIVDTGHGPSFELVARLATRGDVHHRTLLEELQRLNLVRGLTGDGEGEVELVGDGFIPATSLRDMLAFTGDNVRDHLLAAVSNTLGQQPRMLERSVYASGLTVSECERIHQLAREHWDSVHYRLVREMTQAHASAAGMGTARMRVGVYVYHEDEPPDVKPTTRAGSAKRRKKT</sequence>